<keyword evidence="2" id="KW-1185">Reference proteome</keyword>
<reference evidence="1 2" key="1">
    <citation type="submission" date="2014-04" db="EMBL/GenBank/DDBJ databases">
        <authorList>
            <consortium name="DOE Joint Genome Institute"/>
            <person name="Kuo A."/>
            <person name="Tarkka M."/>
            <person name="Buscot F."/>
            <person name="Kohler A."/>
            <person name="Nagy L.G."/>
            <person name="Floudas D."/>
            <person name="Copeland A."/>
            <person name="Barry K.W."/>
            <person name="Cichocki N."/>
            <person name="Veneault-Fourrey C."/>
            <person name="LaButti K."/>
            <person name="Lindquist E.A."/>
            <person name="Lipzen A."/>
            <person name="Lundell T."/>
            <person name="Morin E."/>
            <person name="Murat C."/>
            <person name="Sun H."/>
            <person name="Tunlid A."/>
            <person name="Henrissat B."/>
            <person name="Grigoriev I.V."/>
            <person name="Hibbett D.S."/>
            <person name="Martin F."/>
            <person name="Nordberg H.P."/>
            <person name="Cantor M.N."/>
            <person name="Hua S.X."/>
        </authorList>
    </citation>
    <scope>NUCLEOTIDE SEQUENCE [LARGE SCALE GENOMIC DNA]</scope>
    <source>
        <strain evidence="1 2">F 1598</strain>
    </source>
</reference>
<dbReference type="HOGENOM" id="CLU_2469894_0_0_1"/>
<reference evidence="2" key="2">
    <citation type="submission" date="2015-01" db="EMBL/GenBank/DDBJ databases">
        <title>Evolutionary Origins and Diversification of the Mycorrhizal Mutualists.</title>
        <authorList>
            <consortium name="DOE Joint Genome Institute"/>
            <consortium name="Mycorrhizal Genomics Consortium"/>
            <person name="Kohler A."/>
            <person name="Kuo A."/>
            <person name="Nagy L.G."/>
            <person name="Floudas D."/>
            <person name="Copeland A."/>
            <person name="Barry K.W."/>
            <person name="Cichocki N."/>
            <person name="Veneault-Fourrey C."/>
            <person name="LaButti K."/>
            <person name="Lindquist E.A."/>
            <person name="Lipzen A."/>
            <person name="Lundell T."/>
            <person name="Morin E."/>
            <person name="Murat C."/>
            <person name="Riley R."/>
            <person name="Ohm R."/>
            <person name="Sun H."/>
            <person name="Tunlid A."/>
            <person name="Henrissat B."/>
            <person name="Grigoriev I.V."/>
            <person name="Hibbett D.S."/>
            <person name="Martin F."/>
        </authorList>
    </citation>
    <scope>NUCLEOTIDE SEQUENCE [LARGE SCALE GENOMIC DNA]</scope>
    <source>
        <strain evidence="2">F 1598</strain>
    </source>
</reference>
<evidence type="ECO:0000313" key="2">
    <source>
        <dbReference type="Proteomes" id="UP000054166"/>
    </source>
</evidence>
<dbReference type="InParanoid" id="A0A0C3BSG2"/>
<accession>A0A0C3BSG2</accession>
<protein>
    <submittedName>
        <fullName evidence="1">Uncharacterized protein</fullName>
    </submittedName>
</protein>
<gene>
    <name evidence="1" type="ORF">PILCRDRAFT_540053</name>
</gene>
<name>A0A0C3BSG2_PILCF</name>
<evidence type="ECO:0000313" key="1">
    <source>
        <dbReference type="EMBL" id="KIM80272.1"/>
    </source>
</evidence>
<dbReference type="Proteomes" id="UP000054166">
    <property type="component" value="Unassembled WGS sequence"/>
</dbReference>
<proteinExistence type="predicted"/>
<sequence length="88" mass="10146">MREDAIFIRFTVCQHICVENSVSICWMFRHNAHDILPQVPRNVKLALVIHLRDTGGRQLPLTRDYYRALKSASVDHPSPCAEIPTTFK</sequence>
<organism evidence="1 2">
    <name type="scientific">Piloderma croceum (strain F 1598)</name>
    <dbReference type="NCBI Taxonomy" id="765440"/>
    <lineage>
        <taxon>Eukaryota</taxon>
        <taxon>Fungi</taxon>
        <taxon>Dikarya</taxon>
        <taxon>Basidiomycota</taxon>
        <taxon>Agaricomycotina</taxon>
        <taxon>Agaricomycetes</taxon>
        <taxon>Agaricomycetidae</taxon>
        <taxon>Atheliales</taxon>
        <taxon>Atheliaceae</taxon>
        <taxon>Piloderma</taxon>
    </lineage>
</organism>
<dbReference type="AlphaFoldDB" id="A0A0C3BSG2"/>
<dbReference type="EMBL" id="KN833005">
    <property type="protein sequence ID" value="KIM80272.1"/>
    <property type="molecule type" value="Genomic_DNA"/>
</dbReference>